<organism evidence="1 2">
    <name type="scientific">Paralvinella palmiformis</name>
    <dbReference type="NCBI Taxonomy" id="53620"/>
    <lineage>
        <taxon>Eukaryota</taxon>
        <taxon>Metazoa</taxon>
        <taxon>Spiralia</taxon>
        <taxon>Lophotrochozoa</taxon>
        <taxon>Annelida</taxon>
        <taxon>Polychaeta</taxon>
        <taxon>Sedentaria</taxon>
        <taxon>Canalipalpata</taxon>
        <taxon>Terebellida</taxon>
        <taxon>Terebelliformia</taxon>
        <taxon>Alvinellidae</taxon>
        <taxon>Paralvinella</taxon>
    </lineage>
</organism>
<keyword evidence="2" id="KW-1185">Reference proteome</keyword>
<dbReference type="AlphaFoldDB" id="A0AAD9IXU6"/>
<evidence type="ECO:0000313" key="2">
    <source>
        <dbReference type="Proteomes" id="UP001208570"/>
    </source>
</evidence>
<evidence type="ECO:0000313" key="1">
    <source>
        <dbReference type="EMBL" id="KAK2142592.1"/>
    </source>
</evidence>
<dbReference type="EMBL" id="JAODUP010000935">
    <property type="protein sequence ID" value="KAK2142592.1"/>
    <property type="molecule type" value="Genomic_DNA"/>
</dbReference>
<dbReference type="Proteomes" id="UP001208570">
    <property type="component" value="Unassembled WGS sequence"/>
</dbReference>
<gene>
    <name evidence="1" type="ORF">LSH36_935g00013</name>
</gene>
<sequence length="41" mass="4581">MPINGMSSILNSAGLRTETFIKFYSHPAHCLMIRDSTRNLG</sequence>
<comment type="caution">
    <text evidence="1">The sequence shown here is derived from an EMBL/GenBank/DDBJ whole genome shotgun (WGS) entry which is preliminary data.</text>
</comment>
<accession>A0AAD9IXU6</accession>
<proteinExistence type="predicted"/>
<name>A0AAD9IXU6_9ANNE</name>
<protein>
    <submittedName>
        <fullName evidence="1">Uncharacterized protein</fullName>
    </submittedName>
</protein>
<reference evidence="1" key="1">
    <citation type="journal article" date="2023" name="Mol. Biol. Evol.">
        <title>Third-Generation Sequencing Reveals the Adaptive Role of the Epigenome in Three Deep-Sea Polychaetes.</title>
        <authorList>
            <person name="Perez M."/>
            <person name="Aroh O."/>
            <person name="Sun Y."/>
            <person name="Lan Y."/>
            <person name="Juniper S.K."/>
            <person name="Young C.R."/>
            <person name="Angers B."/>
            <person name="Qian P.Y."/>
        </authorList>
    </citation>
    <scope>NUCLEOTIDE SEQUENCE</scope>
    <source>
        <strain evidence="1">P08H-3</strain>
    </source>
</reference>